<dbReference type="PROSITE" id="PS51257">
    <property type="entry name" value="PROKAR_LIPOPROTEIN"/>
    <property type="match status" value="1"/>
</dbReference>
<evidence type="ECO:0000256" key="2">
    <source>
        <dbReference type="ARBA" id="ARBA00022723"/>
    </source>
</evidence>
<evidence type="ECO:0000256" key="4">
    <source>
        <dbReference type="PROSITE-ProRule" id="PRU00433"/>
    </source>
</evidence>
<name>A0A1H3NDZ2_9RHOB</name>
<dbReference type="InterPro" id="IPR009056">
    <property type="entry name" value="Cyt_c-like_dom"/>
</dbReference>
<dbReference type="Proteomes" id="UP000199286">
    <property type="component" value="Unassembled WGS sequence"/>
</dbReference>
<dbReference type="InterPro" id="IPR036909">
    <property type="entry name" value="Cyt_c-like_dom_sf"/>
</dbReference>
<dbReference type="GO" id="GO:0009055">
    <property type="term" value="F:electron transfer activity"/>
    <property type="evidence" value="ECO:0007669"/>
    <property type="project" value="InterPro"/>
</dbReference>
<keyword evidence="7" id="KW-1185">Reference proteome</keyword>
<keyword evidence="3 4" id="KW-0408">Iron</keyword>
<keyword evidence="2 4" id="KW-0479">Metal-binding</keyword>
<reference evidence="6 7" key="1">
    <citation type="submission" date="2016-10" db="EMBL/GenBank/DDBJ databases">
        <authorList>
            <person name="de Groot N.N."/>
        </authorList>
    </citation>
    <scope>NUCLEOTIDE SEQUENCE [LARGE SCALE GENOMIC DNA]</scope>
    <source>
        <strain evidence="6 7">DSM 26880</strain>
    </source>
</reference>
<dbReference type="Gene3D" id="1.10.760.10">
    <property type="entry name" value="Cytochrome c-like domain"/>
    <property type="match status" value="1"/>
</dbReference>
<dbReference type="GO" id="GO:0046872">
    <property type="term" value="F:metal ion binding"/>
    <property type="evidence" value="ECO:0007669"/>
    <property type="project" value="UniProtKB-KW"/>
</dbReference>
<sequence length="112" mass="11642">MMRALILLPLLLAGCDDDPSAAARALISANGCGTCHQIPEFDGADGVTGPPLTAMSRQVYVAGVVPNTLEALTAFIADPQAIDPRSAMPDLNLSQDEARLIAQYLYAVGEGS</sequence>
<proteinExistence type="predicted"/>
<organism evidence="6 7">
    <name type="scientific">Citreimonas salinaria</name>
    <dbReference type="NCBI Taxonomy" id="321339"/>
    <lineage>
        <taxon>Bacteria</taxon>
        <taxon>Pseudomonadati</taxon>
        <taxon>Pseudomonadota</taxon>
        <taxon>Alphaproteobacteria</taxon>
        <taxon>Rhodobacterales</taxon>
        <taxon>Roseobacteraceae</taxon>
        <taxon>Citreimonas</taxon>
    </lineage>
</organism>
<dbReference type="AlphaFoldDB" id="A0A1H3NDZ2"/>
<gene>
    <name evidence="6" type="ORF">SAMN05444340_12321</name>
</gene>
<dbReference type="PROSITE" id="PS51007">
    <property type="entry name" value="CYTC"/>
    <property type="match status" value="1"/>
</dbReference>
<dbReference type="OrthoDB" id="9794982at2"/>
<evidence type="ECO:0000256" key="1">
    <source>
        <dbReference type="ARBA" id="ARBA00022617"/>
    </source>
</evidence>
<dbReference type="SUPFAM" id="SSF46626">
    <property type="entry name" value="Cytochrome c"/>
    <property type="match status" value="1"/>
</dbReference>
<evidence type="ECO:0000259" key="5">
    <source>
        <dbReference type="PROSITE" id="PS51007"/>
    </source>
</evidence>
<dbReference type="STRING" id="321339.SAMN05444340_12321"/>
<dbReference type="GO" id="GO:0020037">
    <property type="term" value="F:heme binding"/>
    <property type="evidence" value="ECO:0007669"/>
    <property type="project" value="InterPro"/>
</dbReference>
<evidence type="ECO:0000313" key="6">
    <source>
        <dbReference type="EMBL" id="SDY87112.1"/>
    </source>
</evidence>
<dbReference type="EMBL" id="FNPF01000023">
    <property type="protein sequence ID" value="SDY87112.1"/>
    <property type="molecule type" value="Genomic_DNA"/>
</dbReference>
<evidence type="ECO:0000313" key="7">
    <source>
        <dbReference type="Proteomes" id="UP000199286"/>
    </source>
</evidence>
<accession>A0A1H3NDZ2</accession>
<dbReference type="RefSeq" id="WP_089885935.1">
    <property type="nucleotide sequence ID" value="NZ_FNPF01000023.1"/>
</dbReference>
<evidence type="ECO:0000256" key="3">
    <source>
        <dbReference type="ARBA" id="ARBA00023004"/>
    </source>
</evidence>
<keyword evidence="1 4" id="KW-0349">Heme</keyword>
<feature type="domain" description="Cytochrome c" evidence="5">
    <location>
        <begin position="17"/>
        <end position="109"/>
    </location>
</feature>
<protein>
    <submittedName>
        <fullName evidence="6">Cytochrome c</fullName>
    </submittedName>
</protein>